<evidence type="ECO:0000313" key="3">
    <source>
        <dbReference type="EMBL" id="TYK09375.1"/>
    </source>
</evidence>
<organism evidence="2 4">
    <name type="scientific">Cucumis melo var. makuwa</name>
    <name type="common">Oriental melon</name>
    <dbReference type="NCBI Taxonomy" id="1194695"/>
    <lineage>
        <taxon>Eukaryota</taxon>
        <taxon>Viridiplantae</taxon>
        <taxon>Streptophyta</taxon>
        <taxon>Embryophyta</taxon>
        <taxon>Tracheophyta</taxon>
        <taxon>Spermatophyta</taxon>
        <taxon>Magnoliopsida</taxon>
        <taxon>eudicotyledons</taxon>
        <taxon>Gunneridae</taxon>
        <taxon>Pentapetalae</taxon>
        <taxon>rosids</taxon>
        <taxon>fabids</taxon>
        <taxon>Cucurbitales</taxon>
        <taxon>Cucurbitaceae</taxon>
        <taxon>Benincaseae</taxon>
        <taxon>Cucumis</taxon>
    </lineage>
</organism>
<dbReference type="Proteomes" id="UP000321393">
    <property type="component" value="Unassembled WGS sequence"/>
</dbReference>
<feature type="coiled-coil region" evidence="1">
    <location>
        <begin position="112"/>
        <end position="139"/>
    </location>
</feature>
<gene>
    <name evidence="3" type="ORF">E5676_scaffold5463G00060</name>
    <name evidence="2" type="ORF">E6C27_scaffold455G00820</name>
</gene>
<dbReference type="EMBL" id="SSTD01011870">
    <property type="protein sequence ID" value="TYK09375.1"/>
    <property type="molecule type" value="Genomic_DNA"/>
</dbReference>
<dbReference type="Proteomes" id="UP000321947">
    <property type="component" value="Unassembled WGS sequence"/>
</dbReference>
<keyword evidence="1" id="KW-0175">Coiled coil</keyword>
<sequence length="143" mass="16029">MVRAGFHLSSLCQHPPPIEELGARLALPLRPLPHSTILGAIVDEGLLERSNPTTTTVAPSHFYNDRTSSLNNGVIQSTVWSYSRKHTLGMSQPTPKSSQSLSRDEIFETILELAHAREVNELKARLEVVEEENNQKHKEVLVW</sequence>
<evidence type="ECO:0000313" key="4">
    <source>
        <dbReference type="Proteomes" id="UP000321393"/>
    </source>
</evidence>
<accession>A0A5A7V415</accession>
<name>A0A5A7V415_CUCMM</name>
<dbReference type="AlphaFoldDB" id="A0A5A7V415"/>
<dbReference type="EMBL" id="SSTE01005050">
    <property type="protein sequence ID" value="KAA0061246.1"/>
    <property type="molecule type" value="Genomic_DNA"/>
</dbReference>
<protein>
    <submittedName>
        <fullName evidence="2">Uncharacterized protein</fullName>
    </submittedName>
</protein>
<proteinExistence type="predicted"/>
<evidence type="ECO:0000313" key="5">
    <source>
        <dbReference type="Proteomes" id="UP000321947"/>
    </source>
</evidence>
<evidence type="ECO:0000313" key="2">
    <source>
        <dbReference type="EMBL" id="KAA0061246.1"/>
    </source>
</evidence>
<reference evidence="4 5" key="1">
    <citation type="submission" date="2019-08" db="EMBL/GenBank/DDBJ databases">
        <title>Draft genome sequences of two oriental melons (Cucumis melo L. var makuwa).</title>
        <authorList>
            <person name="Kwon S.-Y."/>
        </authorList>
    </citation>
    <scope>NUCLEOTIDE SEQUENCE [LARGE SCALE GENOMIC DNA]</scope>
    <source>
        <strain evidence="5">cv. Chang Bougi</strain>
        <strain evidence="4">cv. SW 3</strain>
        <tissue evidence="2">Leaf</tissue>
    </source>
</reference>
<evidence type="ECO:0000256" key="1">
    <source>
        <dbReference type="SAM" id="Coils"/>
    </source>
</evidence>
<comment type="caution">
    <text evidence="2">The sequence shown here is derived from an EMBL/GenBank/DDBJ whole genome shotgun (WGS) entry which is preliminary data.</text>
</comment>